<keyword evidence="2" id="KW-1185">Reference proteome</keyword>
<name>A0AAW1SJ84_9CHLO</name>
<accession>A0AAW1SJ84</accession>
<proteinExistence type="predicted"/>
<evidence type="ECO:0000313" key="1">
    <source>
        <dbReference type="EMBL" id="KAK9846534.1"/>
    </source>
</evidence>
<reference evidence="1 2" key="1">
    <citation type="journal article" date="2024" name="Nat. Commun.">
        <title>Phylogenomics reveals the evolutionary origins of lichenization in chlorophyte algae.</title>
        <authorList>
            <person name="Puginier C."/>
            <person name="Libourel C."/>
            <person name="Otte J."/>
            <person name="Skaloud P."/>
            <person name="Haon M."/>
            <person name="Grisel S."/>
            <person name="Petersen M."/>
            <person name="Berrin J.G."/>
            <person name="Delaux P.M."/>
            <person name="Dal Grande F."/>
            <person name="Keller J."/>
        </authorList>
    </citation>
    <scope>NUCLEOTIDE SEQUENCE [LARGE SCALE GENOMIC DNA]</scope>
    <source>
        <strain evidence="1 2">SAG 245.80</strain>
    </source>
</reference>
<sequence length="91" mass="10059">MYRTLLRLALENAETHPLMIHELGLPLTSGPWYNASVDLTHAGHIASCKLTLIGRNSSSDVLIRAVRRGGQRSTLLYNLIGRGHLSLLLNE</sequence>
<dbReference type="AlphaFoldDB" id="A0AAW1SJ84"/>
<gene>
    <name evidence="1" type="ORF">WJX81_006124</name>
</gene>
<protein>
    <submittedName>
        <fullName evidence="1">Uncharacterized protein</fullName>
    </submittedName>
</protein>
<dbReference type="Proteomes" id="UP001445335">
    <property type="component" value="Unassembled WGS sequence"/>
</dbReference>
<dbReference type="PANTHER" id="PTHR35114:SF1">
    <property type="entry name" value="CYTOCHROME OXIDASE COMPLEX ASSEMBLY PROTEIN"/>
    <property type="match status" value="1"/>
</dbReference>
<comment type="caution">
    <text evidence="1">The sequence shown here is derived from an EMBL/GenBank/DDBJ whole genome shotgun (WGS) entry which is preliminary data.</text>
</comment>
<dbReference type="EMBL" id="JALJOU010000001">
    <property type="protein sequence ID" value="KAK9846534.1"/>
    <property type="molecule type" value="Genomic_DNA"/>
</dbReference>
<dbReference type="PANTHER" id="PTHR35114">
    <property type="entry name" value="CYTOCHROME OXIDASE COMPLEX ASSEMBLY PROTEIN"/>
    <property type="match status" value="1"/>
</dbReference>
<organism evidence="1 2">
    <name type="scientific">Elliptochloris bilobata</name>
    <dbReference type="NCBI Taxonomy" id="381761"/>
    <lineage>
        <taxon>Eukaryota</taxon>
        <taxon>Viridiplantae</taxon>
        <taxon>Chlorophyta</taxon>
        <taxon>core chlorophytes</taxon>
        <taxon>Trebouxiophyceae</taxon>
        <taxon>Trebouxiophyceae incertae sedis</taxon>
        <taxon>Elliptochloris clade</taxon>
        <taxon>Elliptochloris</taxon>
    </lineage>
</organism>
<evidence type="ECO:0000313" key="2">
    <source>
        <dbReference type="Proteomes" id="UP001445335"/>
    </source>
</evidence>